<protein>
    <submittedName>
        <fullName evidence="2">Uncharacterized protein</fullName>
    </submittedName>
</protein>
<evidence type="ECO:0000313" key="3">
    <source>
        <dbReference type="Proteomes" id="UP000236416"/>
    </source>
</evidence>
<gene>
    <name evidence="2" type="ORF">C2134_04035</name>
</gene>
<dbReference type="PROSITE" id="PS51257">
    <property type="entry name" value="PROKAR_LIPOPROTEIN"/>
    <property type="match status" value="1"/>
</dbReference>
<dbReference type="Proteomes" id="UP000236416">
    <property type="component" value="Unassembled WGS sequence"/>
</dbReference>
<feature type="region of interest" description="Disordered" evidence="1">
    <location>
        <begin position="78"/>
        <end position="180"/>
    </location>
</feature>
<dbReference type="AlphaFoldDB" id="A0A2K4MSA2"/>
<organism evidence="2 3">
    <name type="scientific">Chromobacterium sinusclupearum</name>
    <dbReference type="NCBI Taxonomy" id="2077146"/>
    <lineage>
        <taxon>Bacteria</taxon>
        <taxon>Pseudomonadati</taxon>
        <taxon>Pseudomonadota</taxon>
        <taxon>Betaproteobacteria</taxon>
        <taxon>Neisseriales</taxon>
        <taxon>Chromobacteriaceae</taxon>
        <taxon>Chromobacterium</taxon>
    </lineage>
</organism>
<sequence length="180" mass="18954">MRILLLLTTMLALGGCNWVNSVTGLTRDSDKAVGAACRQTGRSLEECYIRNPEADKASIYAGWREMNEYMAKNKLETMAPPPEKPVAASGAMAGAPAAAVNKPAALAGKSSDAGPHPLTSEEADQAAKNDPEVAAVVAAMQHPDAPAKPKQPNGKSEADQKRLLNIINELNKSDAKHPAN</sequence>
<reference evidence="2 3" key="1">
    <citation type="submission" date="2018-01" db="EMBL/GenBank/DDBJ databases">
        <title>Genomic Sequence of Chromobacterium MWU13-2610 from wild cranberry bogs within the Cape Cod National Seashore.</title>
        <authorList>
            <person name="O'Hara-Hanley K."/>
            <person name="Soby S."/>
            <person name="Harrison A."/>
        </authorList>
    </citation>
    <scope>NUCLEOTIDE SEQUENCE [LARGE SCALE GENOMIC DNA]</scope>
    <source>
        <strain evidence="2 3">MWU13-2610</strain>
    </source>
</reference>
<accession>A0A2K4MSA2</accession>
<comment type="caution">
    <text evidence="2">The sequence shown here is derived from an EMBL/GenBank/DDBJ whole genome shotgun (WGS) entry which is preliminary data.</text>
</comment>
<keyword evidence="3" id="KW-1185">Reference proteome</keyword>
<feature type="compositionally biased region" description="Low complexity" evidence="1">
    <location>
        <begin position="85"/>
        <end position="109"/>
    </location>
</feature>
<dbReference type="EMBL" id="PPTF01000015">
    <property type="protein sequence ID" value="POA99976.1"/>
    <property type="molecule type" value="Genomic_DNA"/>
</dbReference>
<dbReference type="RefSeq" id="WP_103317835.1">
    <property type="nucleotide sequence ID" value="NZ_PPTF01000015.1"/>
</dbReference>
<feature type="compositionally biased region" description="Basic and acidic residues" evidence="1">
    <location>
        <begin position="171"/>
        <end position="180"/>
    </location>
</feature>
<proteinExistence type="predicted"/>
<evidence type="ECO:0000313" key="2">
    <source>
        <dbReference type="EMBL" id="POA99976.1"/>
    </source>
</evidence>
<evidence type="ECO:0000256" key="1">
    <source>
        <dbReference type="SAM" id="MobiDB-lite"/>
    </source>
</evidence>
<name>A0A2K4MSA2_9NEIS</name>